<proteinExistence type="predicted"/>
<organism evidence="2 3">
    <name type="scientific">Oryza sativa subsp. japonica</name>
    <name type="common">Rice</name>
    <dbReference type="NCBI Taxonomy" id="39947"/>
    <lineage>
        <taxon>Eukaryota</taxon>
        <taxon>Viridiplantae</taxon>
        <taxon>Streptophyta</taxon>
        <taxon>Embryophyta</taxon>
        <taxon>Tracheophyta</taxon>
        <taxon>Spermatophyta</taxon>
        <taxon>Magnoliopsida</taxon>
        <taxon>Liliopsida</taxon>
        <taxon>Poales</taxon>
        <taxon>Poaceae</taxon>
        <taxon>BOP clade</taxon>
        <taxon>Oryzoideae</taxon>
        <taxon>Oryzeae</taxon>
        <taxon>Oryzinae</taxon>
        <taxon>Oryza</taxon>
        <taxon>Oryza sativa</taxon>
    </lineage>
</organism>
<dbReference type="EMBL" id="AP005186">
    <property type="protein sequence ID" value="BAC83981.1"/>
    <property type="molecule type" value="Genomic_DNA"/>
</dbReference>
<evidence type="ECO:0000313" key="2">
    <source>
        <dbReference type="EMBL" id="BAC83981.1"/>
    </source>
</evidence>
<evidence type="ECO:0000313" key="3">
    <source>
        <dbReference type="Proteomes" id="UP000000763"/>
    </source>
</evidence>
<reference evidence="3" key="2">
    <citation type="journal article" date="2008" name="Nucleic Acids Res.">
        <title>The rice annotation project database (RAP-DB): 2008 update.</title>
        <authorList>
            <consortium name="The rice annotation project (RAP)"/>
        </authorList>
    </citation>
    <scope>GENOME REANNOTATION</scope>
    <source>
        <strain evidence="3">cv. Nipponbare</strain>
    </source>
</reference>
<sequence>MPPPEVFRACYERLWTLAGQKGDNGVGDWPIGAYGEGFGRSKDERGGGTEGRATSGERDVEDAGRPVDATPSTADSGEALLPPAHPLLPLLSTAELAIASAVSLHLSRRRCPCSATGRLTPHRACSREGEKRREKEKKERWI</sequence>
<gene>
    <name evidence="2" type="primary">P0430F03.13</name>
</gene>
<name>Q6Z486_ORYSJ</name>
<accession>Q6Z486</accession>
<reference evidence="3" key="1">
    <citation type="journal article" date="2005" name="Nature">
        <title>The map-based sequence of the rice genome.</title>
        <authorList>
            <consortium name="International rice genome sequencing project (IRGSP)"/>
            <person name="Matsumoto T."/>
            <person name="Wu J."/>
            <person name="Kanamori H."/>
            <person name="Katayose Y."/>
            <person name="Fujisawa M."/>
            <person name="Namiki N."/>
            <person name="Mizuno H."/>
            <person name="Yamamoto K."/>
            <person name="Antonio B.A."/>
            <person name="Baba T."/>
            <person name="Sakata K."/>
            <person name="Nagamura Y."/>
            <person name="Aoki H."/>
            <person name="Arikawa K."/>
            <person name="Arita K."/>
            <person name="Bito T."/>
            <person name="Chiden Y."/>
            <person name="Fujitsuka N."/>
            <person name="Fukunaka R."/>
            <person name="Hamada M."/>
            <person name="Harada C."/>
            <person name="Hayashi A."/>
            <person name="Hijishita S."/>
            <person name="Honda M."/>
            <person name="Hosokawa S."/>
            <person name="Ichikawa Y."/>
            <person name="Idonuma A."/>
            <person name="Iijima M."/>
            <person name="Ikeda M."/>
            <person name="Ikeno M."/>
            <person name="Ito K."/>
            <person name="Ito S."/>
            <person name="Ito T."/>
            <person name="Ito Y."/>
            <person name="Ito Y."/>
            <person name="Iwabuchi A."/>
            <person name="Kamiya K."/>
            <person name="Karasawa W."/>
            <person name="Kurita K."/>
            <person name="Katagiri S."/>
            <person name="Kikuta A."/>
            <person name="Kobayashi H."/>
            <person name="Kobayashi N."/>
            <person name="Machita K."/>
            <person name="Maehara T."/>
            <person name="Masukawa M."/>
            <person name="Mizubayashi T."/>
            <person name="Mukai Y."/>
            <person name="Nagasaki H."/>
            <person name="Nagata Y."/>
            <person name="Naito S."/>
            <person name="Nakashima M."/>
            <person name="Nakama Y."/>
            <person name="Nakamichi Y."/>
            <person name="Nakamura M."/>
            <person name="Meguro A."/>
            <person name="Negishi M."/>
            <person name="Ohta I."/>
            <person name="Ohta T."/>
            <person name="Okamoto M."/>
            <person name="Ono N."/>
            <person name="Saji S."/>
            <person name="Sakaguchi M."/>
            <person name="Sakai K."/>
            <person name="Shibata M."/>
            <person name="Shimokawa T."/>
            <person name="Song J."/>
            <person name="Takazaki Y."/>
            <person name="Terasawa K."/>
            <person name="Tsugane M."/>
            <person name="Tsuji K."/>
            <person name="Ueda S."/>
            <person name="Waki K."/>
            <person name="Yamagata H."/>
            <person name="Yamamoto M."/>
            <person name="Yamamoto S."/>
            <person name="Yamane H."/>
            <person name="Yoshiki S."/>
            <person name="Yoshihara R."/>
            <person name="Yukawa K."/>
            <person name="Zhong H."/>
            <person name="Yano M."/>
            <person name="Yuan Q."/>
            <person name="Ouyang S."/>
            <person name="Liu J."/>
            <person name="Jones K.M."/>
            <person name="Gansberger K."/>
            <person name="Moffat K."/>
            <person name="Hill J."/>
            <person name="Bera J."/>
            <person name="Fadrosh D."/>
            <person name="Jin S."/>
            <person name="Johri S."/>
            <person name="Kim M."/>
            <person name="Overton L."/>
            <person name="Reardon M."/>
            <person name="Tsitrin T."/>
            <person name="Vuong H."/>
            <person name="Weaver B."/>
            <person name="Ciecko A."/>
            <person name="Tallon L."/>
            <person name="Jackson J."/>
            <person name="Pai G."/>
            <person name="Aken S.V."/>
            <person name="Utterback T."/>
            <person name="Reidmuller S."/>
            <person name="Feldblyum T."/>
            <person name="Hsiao J."/>
            <person name="Zismann V."/>
            <person name="Iobst S."/>
            <person name="de Vazeille A.R."/>
            <person name="Buell C.R."/>
            <person name="Ying K."/>
            <person name="Li Y."/>
            <person name="Lu T."/>
            <person name="Huang Y."/>
            <person name="Zhao Q."/>
            <person name="Feng Q."/>
            <person name="Zhang L."/>
            <person name="Zhu J."/>
            <person name="Weng Q."/>
            <person name="Mu J."/>
            <person name="Lu Y."/>
            <person name="Fan D."/>
            <person name="Liu Y."/>
            <person name="Guan J."/>
            <person name="Zhang Y."/>
            <person name="Yu S."/>
            <person name="Liu X."/>
            <person name="Zhang Y."/>
            <person name="Hong G."/>
            <person name="Han B."/>
            <person name="Choisne N."/>
            <person name="Demange N."/>
            <person name="Orjeda G."/>
            <person name="Samain S."/>
            <person name="Cattolico L."/>
            <person name="Pelletier E."/>
            <person name="Couloux A."/>
            <person name="Segurens B."/>
            <person name="Wincker P."/>
            <person name="D'Hont A."/>
            <person name="Scarpelli C."/>
            <person name="Weissenbach J."/>
            <person name="Salanoubat M."/>
            <person name="Quetier F."/>
            <person name="Yu Y."/>
            <person name="Kim H.R."/>
            <person name="Rambo T."/>
            <person name="Currie J."/>
            <person name="Collura K."/>
            <person name="Luo M."/>
            <person name="Yang T."/>
            <person name="Ammiraju J.S.S."/>
            <person name="Engler F."/>
            <person name="Soderlund C."/>
            <person name="Wing R.A."/>
            <person name="Palmer L.E."/>
            <person name="de la Bastide M."/>
            <person name="Spiegel L."/>
            <person name="Nascimento L."/>
            <person name="Zutavern T."/>
            <person name="O'Shaughnessy A."/>
            <person name="Dike S."/>
            <person name="Dedhia N."/>
            <person name="Preston R."/>
            <person name="Balija V."/>
            <person name="McCombie W.R."/>
            <person name="Chow T."/>
            <person name="Chen H."/>
            <person name="Chung M."/>
            <person name="Chen C."/>
            <person name="Shaw J."/>
            <person name="Wu H."/>
            <person name="Hsiao K."/>
            <person name="Chao Y."/>
            <person name="Chu M."/>
            <person name="Cheng C."/>
            <person name="Hour A."/>
            <person name="Lee P."/>
            <person name="Lin S."/>
            <person name="Lin Y."/>
            <person name="Liou J."/>
            <person name="Liu S."/>
            <person name="Hsing Y."/>
            <person name="Raghuvanshi S."/>
            <person name="Mohanty A."/>
            <person name="Bharti A.K."/>
            <person name="Gaur A."/>
            <person name="Gupta V."/>
            <person name="Kumar D."/>
            <person name="Ravi V."/>
            <person name="Vij S."/>
            <person name="Kapur A."/>
            <person name="Khurana P."/>
            <person name="Khurana P."/>
            <person name="Khurana J.P."/>
            <person name="Tyagi A.K."/>
            <person name="Gaikwad K."/>
            <person name="Singh A."/>
            <person name="Dalal V."/>
            <person name="Srivastava S."/>
            <person name="Dixit A."/>
            <person name="Pal A.K."/>
            <person name="Ghazi I.A."/>
            <person name="Yadav M."/>
            <person name="Pandit A."/>
            <person name="Bhargava A."/>
            <person name="Sureshbabu K."/>
            <person name="Batra K."/>
            <person name="Sharma T.R."/>
            <person name="Mohapatra T."/>
            <person name="Singh N.K."/>
            <person name="Messing J."/>
            <person name="Nelson A.B."/>
            <person name="Fuks G."/>
            <person name="Kavchok S."/>
            <person name="Keizer G."/>
            <person name="Linton E."/>
            <person name="Llaca V."/>
            <person name="Song R."/>
            <person name="Tanyolac B."/>
            <person name="Young S."/>
            <person name="Ho-Il K."/>
            <person name="Hahn J.H."/>
            <person name="Sangsakoo G."/>
            <person name="Vanavichit A."/>
            <person name="de Mattos Luiz.A.T."/>
            <person name="Zimmer P.D."/>
            <person name="Malone G."/>
            <person name="Dellagostin O."/>
            <person name="de Oliveira A.C."/>
            <person name="Bevan M."/>
            <person name="Bancroft I."/>
            <person name="Minx P."/>
            <person name="Cordum H."/>
            <person name="Wilson R."/>
            <person name="Cheng Z."/>
            <person name="Jin W."/>
            <person name="Jiang J."/>
            <person name="Leong S.A."/>
            <person name="Iwama H."/>
            <person name="Gojobori T."/>
            <person name="Itoh T."/>
            <person name="Niimura Y."/>
            <person name="Fujii Y."/>
            <person name="Habara T."/>
            <person name="Sakai H."/>
            <person name="Sato Y."/>
            <person name="Wilson G."/>
            <person name="Kumar K."/>
            <person name="McCouch S."/>
            <person name="Juretic N."/>
            <person name="Hoen D."/>
            <person name="Wright S."/>
            <person name="Bruskiewich R."/>
            <person name="Bureau T."/>
            <person name="Miyao A."/>
            <person name="Hirochika H."/>
            <person name="Nishikawa T."/>
            <person name="Kadowaki K."/>
            <person name="Sugiura M."/>
            <person name="Burr B."/>
            <person name="Sasaki T."/>
        </authorList>
    </citation>
    <scope>NUCLEOTIDE SEQUENCE [LARGE SCALE GENOMIC DNA]</scope>
    <source>
        <strain evidence="3">cv. Nipponbare</strain>
    </source>
</reference>
<dbReference type="Proteomes" id="UP000000763">
    <property type="component" value="Chromosome 7"/>
</dbReference>
<feature type="compositionally biased region" description="Basic and acidic residues" evidence="1">
    <location>
        <begin position="55"/>
        <end position="65"/>
    </location>
</feature>
<feature type="region of interest" description="Disordered" evidence="1">
    <location>
        <begin position="117"/>
        <end position="142"/>
    </location>
</feature>
<protein>
    <submittedName>
        <fullName evidence="2">Uncharacterized protein</fullName>
    </submittedName>
</protein>
<dbReference type="AlphaFoldDB" id="Q6Z486"/>
<feature type="region of interest" description="Disordered" evidence="1">
    <location>
        <begin position="26"/>
        <end position="81"/>
    </location>
</feature>
<evidence type="ECO:0000256" key="1">
    <source>
        <dbReference type="SAM" id="MobiDB-lite"/>
    </source>
</evidence>
<feature type="compositionally biased region" description="Basic and acidic residues" evidence="1">
    <location>
        <begin position="125"/>
        <end position="142"/>
    </location>
</feature>